<evidence type="ECO:0000256" key="1">
    <source>
        <dbReference type="SAM" id="Phobius"/>
    </source>
</evidence>
<feature type="transmembrane region" description="Helical" evidence="1">
    <location>
        <begin position="23"/>
        <end position="44"/>
    </location>
</feature>
<reference evidence="2 3" key="1">
    <citation type="journal article" date="2016" name="Nat. Commun.">
        <title>Thousands of microbial genomes shed light on interconnected biogeochemical processes in an aquifer system.</title>
        <authorList>
            <person name="Anantharaman K."/>
            <person name="Brown C.T."/>
            <person name="Hug L.A."/>
            <person name="Sharon I."/>
            <person name="Castelle C.J."/>
            <person name="Probst A.J."/>
            <person name="Thomas B.C."/>
            <person name="Singh A."/>
            <person name="Wilkins M.J."/>
            <person name="Karaoz U."/>
            <person name="Brodie E.L."/>
            <person name="Williams K.H."/>
            <person name="Hubbard S.S."/>
            <person name="Banfield J.F."/>
        </authorList>
    </citation>
    <scope>NUCLEOTIDE SEQUENCE [LARGE SCALE GENOMIC DNA]</scope>
</reference>
<dbReference type="AlphaFoldDB" id="A0A1F6B145"/>
<sequence length="73" mass="8599">MKIQDIAFIIIFGILAILRKERWFVYAGLVSIIAAIPLFATWIFFTAERLTWYAGAFFLAEILRMNIDRWKTL</sequence>
<name>A0A1F6B145_9BACT</name>
<feature type="transmembrane region" description="Helical" evidence="1">
    <location>
        <begin position="50"/>
        <end position="67"/>
    </location>
</feature>
<gene>
    <name evidence="2" type="ORF">A3A63_02295</name>
</gene>
<dbReference type="EMBL" id="MFJX01000027">
    <property type="protein sequence ID" value="OGG30639.1"/>
    <property type="molecule type" value="Genomic_DNA"/>
</dbReference>
<keyword evidence="1" id="KW-0472">Membrane</keyword>
<proteinExistence type="predicted"/>
<comment type="caution">
    <text evidence="2">The sequence shown here is derived from an EMBL/GenBank/DDBJ whole genome shotgun (WGS) entry which is preliminary data.</text>
</comment>
<keyword evidence="1" id="KW-0812">Transmembrane</keyword>
<accession>A0A1F6B145</accession>
<organism evidence="2 3">
    <name type="scientific">Candidatus Gottesmanbacteria bacterium RIFCSPLOWO2_01_FULL_46_9</name>
    <dbReference type="NCBI Taxonomy" id="1798394"/>
    <lineage>
        <taxon>Bacteria</taxon>
        <taxon>Candidatus Gottesmaniibacteriota</taxon>
    </lineage>
</organism>
<dbReference type="Proteomes" id="UP000176450">
    <property type="component" value="Unassembled WGS sequence"/>
</dbReference>
<protein>
    <submittedName>
        <fullName evidence="2">Uncharacterized protein</fullName>
    </submittedName>
</protein>
<evidence type="ECO:0000313" key="3">
    <source>
        <dbReference type="Proteomes" id="UP000176450"/>
    </source>
</evidence>
<keyword evidence="1" id="KW-1133">Transmembrane helix</keyword>
<evidence type="ECO:0000313" key="2">
    <source>
        <dbReference type="EMBL" id="OGG30639.1"/>
    </source>
</evidence>